<keyword evidence="4" id="KW-0807">Transducer</keyword>
<dbReference type="Proteomes" id="UP000038045">
    <property type="component" value="Unplaced"/>
</dbReference>
<feature type="transmembrane region" description="Helical" evidence="5">
    <location>
        <begin position="264"/>
        <end position="286"/>
    </location>
</feature>
<dbReference type="AlphaFoldDB" id="A0A0N4Z0I4"/>
<feature type="transmembrane region" description="Helical" evidence="5">
    <location>
        <begin position="119"/>
        <end position="141"/>
    </location>
</feature>
<dbReference type="GO" id="GO:0005886">
    <property type="term" value="C:plasma membrane"/>
    <property type="evidence" value="ECO:0007669"/>
    <property type="project" value="TreeGrafter"/>
</dbReference>
<accession>A0A0N4Z0I4</accession>
<organism evidence="6 7">
    <name type="scientific">Parastrongyloides trichosuri</name>
    <name type="common">Possum-specific nematode worm</name>
    <dbReference type="NCBI Taxonomy" id="131310"/>
    <lineage>
        <taxon>Eukaryota</taxon>
        <taxon>Metazoa</taxon>
        <taxon>Ecdysozoa</taxon>
        <taxon>Nematoda</taxon>
        <taxon>Chromadorea</taxon>
        <taxon>Rhabditida</taxon>
        <taxon>Tylenchina</taxon>
        <taxon>Panagrolaimomorpha</taxon>
        <taxon>Strongyloidoidea</taxon>
        <taxon>Strongyloididae</taxon>
        <taxon>Parastrongyloides</taxon>
    </lineage>
</organism>
<proteinExistence type="predicted"/>
<keyword evidence="6" id="KW-1185">Reference proteome</keyword>
<dbReference type="WBParaSite" id="PTRK_0000021400.1">
    <property type="protein sequence ID" value="PTRK_0000021400.1"/>
    <property type="gene ID" value="PTRK_0000021400"/>
</dbReference>
<reference evidence="7" key="1">
    <citation type="submission" date="2017-02" db="UniProtKB">
        <authorList>
            <consortium name="WormBaseParasite"/>
        </authorList>
    </citation>
    <scope>IDENTIFICATION</scope>
</reference>
<evidence type="ECO:0000313" key="7">
    <source>
        <dbReference type="WBParaSite" id="PTRK_0000021400.1"/>
    </source>
</evidence>
<dbReference type="PANTHER" id="PTHR24238:SF20">
    <property type="entry name" value="G_PROTEIN_RECEP_F1_2 DOMAIN-CONTAINING PROTEIN"/>
    <property type="match status" value="1"/>
</dbReference>
<keyword evidence="5" id="KW-0472">Membrane</keyword>
<comment type="subcellular location">
    <subcellularLocation>
        <location evidence="1">Membrane</location>
        <topology evidence="1">Multi-pass membrane protein</topology>
    </subcellularLocation>
</comment>
<dbReference type="SUPFAM" id="SSF81321">
    <property type="entry name" value="Family A G protein-coupled receptor-like"/>
    <property type="match status" value="1"/>
</dbReference>
<keyword evidence="5" id="KW-1133">Transmembrane helix</keyword>
<evidence type="ECO:0000256" key="5">
    <source>
        <dbReference type="SAM" id="Phobius"/>
    </source>
</evidence>
<evidence type="ECO:0000256" key="2">
    <source>
        <dbReference type="ARBA" id="ARBA00023040"/>
    </source>
</evidence>
<evidence type="ECO:0000313" key="6">
    <source>
        <dbReference type="Proteomes" id="UP000038045"/>
    </source>
</evidence>
<dbReference type="Gene3D" id="1.20.1070.10">
    <property type="entry name" value="Rhodopsin 7-helix transmembrane proteins"/>
    <property type="match status" value="1"/>
</dbReference>
<feature type="transmembrane region" description="Helical" evidence="5">
    <location>
        <begin position="207"/>
        <end position="228"/>
    </location>
</feature>
<evidence type="ECO:0000256" key="1">
    <source>
        <dbReference type="ARBA" id="ARBA00004141"/>
    </source>
</evidence>
<keyword evidence="5" id="KW-0812">Transmembrane</keyword>
<keyword evidence="3" id="KW-0675">Receptor</keyword>
<sequence>MVTGDFDYSNDVNLISEEGFEETFEEDEYRGWNLSGDDLFAGLFLLTFGTFGITLYVIVCIAMAKMCKEIVGFRFLLSQALTDILLLLQFGIWPGVVILTKYEFIPDDYKWHMHVYLDFTWWAMVYHYSIVAWSRLAAVQFPNWFRTLSNKTCLIICSTAWVGGLLQTLIEHQLPWFEILYYDPKHYALTGNWANYNENGTATYYMIFNWSSIILPFPFYGFALYVLFKRQRRQLYNSLKHRIRENSSISDYSVQRQLSIETRLLIPCIINTILFVVGQIAISICSKTTGKWISWTVMVIFAANSFVNPVLYLCFSSVIRRHLFTNCEKQLNTSSVYRDFDFKSSSQASISYQQQQRTSLIKWKKDSTSISY</sequence>
<feature type="transmembrane region" description="Helical" evidence="5">
    <location>
        <begin position="76"/>
        <end position="99"/>
    </location>
</feature>
<evidence type="ECO:0000256" key="4">
    <source>
        <dbReference type="ARBA" id="ARBA00023224"/>
    </source>
</evidence>
<keyword evidence="2" id="KW-0297">G-protein coupled receptor</keyword>
<name>A0A0N4Z0I4_PARTI</name>
<feature type="transmembrane region" description="Helical" evidence="5">
    <location>
        <begin position="39"/>
        <end position="64"/>
    </location>
</feature>
<feature type="transmembrane region" description="Helical" evidence="5">
    <location>
        <begin position="292"/>
        <end position="315"/>
    </location>
</feature>
<dbReference type="GO" id="GO:0008188">
    <property type="term" value="F:neuropeptide receptor activity"/>
    <property type="evidence" value="ECO:0007669"/>
    <property type="project" value="TreeGrafter"/>
</dbReference>
<protein>
    <submittedName>
        <fullName evidence="7">G_PROTEIN_RECEP_F1_2 domain-containing protein</fullName>
    </submittedName>
</protein>
<dbReference type="PANTHER" id="PTHR24238">
    <property type="entry name" value="G-PROTEIN COUPLED RECEPTOR"/>
    <property type="match status" value="1"/>
</dbReference>
<evidence type="ECO:0000256" key="3">
    <source>
        <dbReference type="ARBA" id="ARBA00023170"/>
    </source>
</evidence>
<feature type="transmembrane region" description="Helical" evidence="5">
    <location>
        <begin position="153"/>
        <end position="170"/>
    </location>
</feature>
<dbReference type="CDD" id="cd00637">
    <property type="entry name" value="7tm_classA_rhodopsin-like"/>
    <property type="match status" value="1"/>
</dbReference>